<accession>A0ABR0KKJ0</accession>
<keyword evidence="1" id="KW-0472">Membrane</keyword>
<protein>
    <recommendedName>
        <fullName evidence="4">Sulfate transporter</fullName>
    </recommendedName>
</protein>
<dbReference type="Pfam" id="PF16983">
    <property type="entry name" value="MFS_MOT1"/>
    <property type="match status" value="2"/>
</dbReference>
<feature type="transmembrane region" description="Helical" evidence="1">
    <location>
        <begin position="107"/>
        <end position="130"/>
    </location>
</feature>
<evidence type="ECO:0000313" key="2">
    <source>
        <dbReference type="EMBL" id="KAK5099005.1"/>
    </source>
</evidence>
<proteinExistence type="predicted"/>
<feature type="transmembrane region" description="Helical" evidence="1">
    <location>
        <begin position="172"/>
        <end position="190"/>
    </location>
</feature>
<dbReference type="Proteomes" id="UP001345013">
    <property type="component" value="Unassembled WGS sequence"/>
</dbReference>
<sequence length="448" mass="47972">MALTTLRLSAMLSQLRHIHNHNVNTFRRQPLSEISGSLGDLGTFLPLLIALASSSTQPHQISLSTTLILTGLYNIATGIVFGIPLPVQPMKAIAAIAIAKDLSRGEVMAAGIFVASCIGLLSVTGLLEVVNRWVPVPVVKGIQVGAGLSLVVAAGGKALGELEWRGPTWTDNRLWLCVTFLFLLACNIGPRMRRLPFALVVTVVGIVFAIILAVQSNHRLPGIRAWHPEACVPNAMEWRVGILDAGLGQLPLTTLNSVIAVVALASDLLPDVPTPTVTHVGLSVAAMNLIGCSFGGMPTCHGSGGLAAQYRFGARSGSSIIFLGILKLLLGLIFGNSLTDLLDKFPTALLTVMVIAAGLELVSVGESLNSTTRARDLKQERTNEIHENESKERWTVMMVTAGLLLAFKNDAVGFLAGLLCHYSYVVVHRFERHECDDTSEERRPLLPP</sequence>
<keyword evidence="3" id="KW-1185">Reference proteome</keyword>
<name>A0ABR0KKJ0_9EURO</name>
<feature type="transmembrane region" description="Helical" evidence="1">
    <location>
        <begin position="320"/>
        <end position="339"/>
    </location>
</feature>
<keyword evidence="1" id="KW-1133">Transmembrane helix</keyword>
<evidence type="ECO:0000256" key="1">
    <source>
        <dbReference type="SAM" id="Phobius"/>
    </source>
</evidence>
<feature type="transmembrane region" description="Helical" evidence="1">
    <location>
        <begin position="345"/>
        <end position="365"/>
    </location>
</feature>
<dbReference type="PANTHER" id="PTHR31970">
    <property type="match status" value="1"/>
</dbReference>
<feature type="transmembrane region" description="Helical" evidence="1">
    <location>
        <begin position="196"/>
        <end position="214"/>
    </location>
</feature>
<gene>
    <name evidence="2" type="ORF">LTR24_001633</name>
</gene>
<reference evidence="2 3" key="1">
    <citation type="submission" date="2023-08" db="EMBL/GenBank/DDBJ databases">
        <title>Black Yeasts Isolated from many extreme environments.</title>
        <authorList>
            <person name="Coleine C."/>
            <person name="Stajich J.E."/>
            <person name="Selbmann L."/>
        </authorList>
    </citation>
    <scope>NUCLEOTIDE SEQUENCE [LARGE SCALE GENOMIC DNA]</scope>
    <source>
        <strain evidence="2 3">CCFEE 5885</strain>
    </source>
</reference>
<organism evidence="2 3">
    <name type="scientific">Lithohypha guttulata</name>
    <dbReference type="NCBI Taxonomy" id="1690604"/>
    <lineage>
        <taxon>Eukaryota</taxon>
        <taxon>Fungi</taxon>
        <taxon>Dikarya</taxon>
        <taxon>Ascomycota</taxon>
        <taxon>Pezizomycotina</taxon>
        <taxon>Eurotiomycetes</taxon>
        <taxon>Chaetothyriomycetidae</taxon>
        <taxon>Chaetothyriales</taxon>
        <taxon>Trichomeriaceae</taxon>
        <taxon>Lithohypha</taxon>
    </lineage>
</organism>
<feature type="transmembrane region" description="Helical" evidence="1">
    <location>
        <begin position="67"/>
        <end position="87"/>
    </location>
</feature>
<evidence type="ECO:0008006" key="4">
    <source>
        <dbReference type="Google" id="ProtNLM"/>
    </source>
</evidence>
<dbReference type="PANTHER" id="PTHR31970:SF9">
    <property type="entry name" value="MOLYBDATE TRANSPORTER 2"/>
    <property type="match status" value="1"/>
</dbReference>
<dbReference type="InterPro" id="IPR031563">
    <property type="entry name" value="MOT1/MOT2"/>
</dbReference>
<dbReference type="EMBL" id="JAVRRG010000012">
    <property type="protein sequence ID" value="KAK5099005.1"/>
    <property type="molecule type" value="Genomic_DNA"/>
</dbReference>
<evidence type="ECO:0000313" key="3">
    <source>
        <dbReference type="Proteomes" id="UP001345013"/>
    </source>
</evidence>
<keyword evidence="1" id="KW-0812">Transmembrane</keyword>
<comment type="caution">
    <text evidence="2">The sequence shown here is derived from an EMBL/GenBank/DDBJ whole genome shotgun (WGS) entry which is preliminary data.</text>
</comment>
<feature type="transmembrane region" description="Helical" evidence="1">
    <location>
        <begin position="142"/>
        <end position="160"/>
    </location>
</feature>